<dbReference type="GO" id="GO:0050661">
    <property type="term" value="F:NADP binding"/>
    <property type="evidence" value="ECO:0007669"/>
    <property type="project" value="InterPro"/>
</dbReference>
<comment type="caution">
    <text evidence="2">The sequence shown here is derived from an EMBL/GenBank/DDBJ whole genome shotgun (WGS) entry which is preliminary data.</text>
</comment>
<gene>
    <name evidence="2" type="primary">zwf_16</name>
    <name evidence="2" type="ORF">SDC9_188115</name>
</gene>
<dbReference type="InterPro" id="IPR022675">
    <property type="entry name" value="G6P_DH_C"/>
</dbReference>
<organism evidence="2">
    <name type="scientific">bioreactor metagenome</name>
    <dbReference type="NCBI Taxonomy" id="1076179"/>
    <lineage>
        <taxon>unclassified sequences</taxon>
        <taxon>metagenomes</taxon>
        <taxon>ecological metagenomes</taxon>
    </lineage>
</organism>
<feature type="domain" description="Glucose-6-phosphate dehydrogenase C-terminal" evidence="1">
    <location>
        <begin position="1"/>
        <end position="61"/>
    </location>
</feature>
<reference evidence="2" key="1">
    <citation type="submission" date="2019-08" db="EMBL/GenBank/DDBJ databases">
        <authorList>
            <person name="Kucharzyk K."/>
            <person name="Murdoch R.W."/>
            <person name="Higgins S."/>
            <person name="Loffler F."/>
        </authorList>
    </citation>
    <scope>NUCLEOTIDE SEQUENCE</scope>
</reference>
<protein>
    <submittedName>
        <fullName evidence="2">Glucose-6-phosphate 1-dehydrogenase</fullName>
        <ecNumber evidence="2">1.1.1.49</ecNumber>
    </submittedName>
</protein>
<evidence type="ECO:0000259" key="1">
    <source>
        <dbReference type="Pfam" id="PF02781"/>
    </source>
</evidence>
<dbReference type="Gene3D" id="3.30.360.10">
    <property type="entry name" value="Dihydrodipicolinate Reductase, domain 2"/>
    <property type="match status" value="1"/>
</dbReference>
<proteinExistence type="predicted"/>
<dbReference type="GO" id="GO:0006006">
    <property type="term" value="P:glucose metabolic process"/>
    <property type="evidence" value="ECO:0007669"/>
    <property type="project" value="InterPro"/>
</dbReference>
<accession>A0A645HNP3</accession>
<dbReference type="Pfam" id="PF02781">
    <property type="entry name" value="G6PD_C"/>
    <property type="match status" value="1"/>
</dbReference>
<dbReference type="SUPFAM" id="SSF55347">
    <property type="entry name" value="Glyceraldehyde-3-phosphate dehydrogenase-like, C-terminal domain"/>
    <property type="match status" value="1"/>
</dbReference>
<name>A0A645HNP3_9ZZZZ</name>
<dbReference type="EC" id="1.1.1.49" evidence="2"/>
<dbReference type="GO" id="GO:0004345">
    <property type="term" value="F:glucose-6-phosphate dehydrogenase activity"/>
    <property type="evidence" value="ECO:0007669"/>
    <property type="project" value="UniProtKB-EC"/>
</dbReference>
<keyword evidence="2" id="KW-0560">Oxidoreductase</keyword>
<evidence type="ECO:0000313" key="2">
    <source>
        <dbReference type="EMBL" id="MPN40577.1"/>
    </source>
</evidence>
<sequence>MVGDSTLYARADAVKTSWKFVDPIIQAWQDNPEIPLYFYECNTWGPKESNNLFEDKFTKWREPEE</sequence>
<dbReference type="AlphaFoldDB" id="A0A645HNP3"/>
<dbReference type="EMBL" id="VSSQ01097086">
    <property type="protein sequence ID" value="MPN40577.1"/>
    <property type="molecule type" value="Genomic_DNA"/>
</dbReference>